<feature type="region of interest" description="Disordered" evidence="1">
    <location>
        <begin position="297"/>
        <end position="337"/>
    </location>
</feature>
<feature type="compositionally biased region" description="Acidic residues" evidence="1">
    <location>
        <begin position="299"/>
        <end position="319"/>
    </location>
</feature>
<evidence type="ECO:0000313" key="3">
    <source>
        <dbReference type="EMBL" id="KAK0663471.1"/>
    </source>
</evidence>
<feature type="signal peptide" evidence="2">
    <location>
        <begin position="1"/>
        <end position="19"/>
    </location>
</feature>
<accession>A0AA40D5I6</accession>
<dbReference type="AlphaFoldDB" id="A0AA40D5I6"/>
<feature type="chain" id="PRO_5041233304" evidence="2">
    <location>
        <begin position="20"/>
        <end position="460"/>
    </location>
</feature>
<evidence type="ECO:0000256" key="2">
    <source>
        <dbReference type="SAM" id="SignalP"/>
    </source>
</evidence>
<reference evidence="3" key="1">
    <citation type="submission" date="2023-06" db="EMBL/GenBank/DDBJ databases">
        <title>Genome-scale phylogeny and comparative genomics of the fungal order Sordariales.</title>
        <authorList>
            <consortium name="Lawrence Berkeley National Laboratory"/>
            <person name="Hensen N."/>
            <person name="Bonometti L."/>
            <person name="Westerberg I."/>
            <person name="Brannstrom I.O."/>
            <person name="Guillou S."/>
            <person name="Cros-Aarteil S."/>
            <person name="Calhoun S."/>
            <person name="Haridas S."/>
            <person name="Kuo A."/>
            <person name="Mondo S."/>
            <person name="Pangilinan J."/>
            <person name="Riley R."/>
            <person name="Labutti K."/>
            <person name="Andreopoulos B."/>
            <person name="Lipzen A."/>
            <person name="Chen C."/>
            <person name="Yanf M."/>
            <person name="Daum C."/>
            <person name="Ng V."/>
            <person name="Clum A."/>
            <person name="Steindorff A."/>
            <person name="Ohm R."/>
            <person name="Martin F."/>
            <person name="Silar P."/>
            <person name="Natvig D."/>
            <person name="Lalanne C."/>
            <person name="Gautier V."/>
            <person name="Ament-Velasquez S.L."/>
            <person name="Kruys A."/>
            <person name="Hutchinson M.I."/>
            <person name="Powell A.J."/>
            <person name="Barry K."/>
            <person name="Miller A.N."/>
            <person name="Grigoriev I.V."/>
            <person name="Debuchy R."/>
            <person name="Gladieux P."/>
            <person name="Thoren M.H."/>
            <person name="Johannesson H."/>
        </authorList>
    </citation>
    <scope>NUCLEOTIDE SEQUENCE</scope>
    <source>
        <strain evidence="3">CBS 307.81</strain>
    </source>
</reference>
<dbReference type="Proteomes" id="UP001174997">
    <property type="component" value="Unassembled WGS sequence"/>
</dbReference>
<gene>
    <name evidence="3" type="ORF">QBC41DRAFT_381143</name>
</gene>
<keyword evidence="2" id="KW-0732">Signal</keyword>
<comment type="caution">
    <text evidence="3">The sequence shown here is derived from an EMBL/GenBank/DDBJ whole genome shotgun (WGS) entry which is preliminary data.</text>
</comment>
<name>A0AA40D5I6_9PEZI</name>
<evidence type="ECO:0000313" key="4">
    <source>
        <dbReference type="Proteomes" id="UP001174997"/>
    </source>
</evidence>
<sequence>MITAILSVAATLAAASVAASSSLSTPTSFPITTGPDIQKLASWTSNPIRTVVTVNSNRIDVLAAAEEDVPKVLEKLRELCAGPYANKYPEICEHLSDDDLWWPTATPSISSSILSYISTLQSLSLSSMEAEPTSSLLTPTFSLAAPTSSLDPSIATASASASPADSELSAVTATTLITSVIPTTVSDVPSTITASPSTLELTVTQSIYGSHLTAPLAETVECPYSSAEGENGETKPLCTVITIYHHLPIPTLITVTGPILSFPRNGAPGITLEPPRTRIPSRTRARTTIVKTIEVVTELPDDANDGGGDDDDDDDDDDPPPASVHFVPSPTPEVDAPTITTPEAIITTLEFEPTLFSSARPAWSGYEPFPSVSWFRSADPPEGCTQTESIFSKITDFQTATVYAETVKATRVIGCECPNIKIVHVGGPGIVIEAHTTVTVDEVATETGFACFTAFNGVGV</sequence>
<protein>
    <submittedName>
        <fullName evidence="3">Uncharacterized protein</fullName>
    </submittedName>
</protein>
<evidence type="ECO:0000256" key="1">
    <source>
        <dbReference type="SAM" id="MobiDB-lite"/>
    </source>
</evidence>
<proteinExistence type="predicted"/>
<organism evidence="3 4">
    <name type="scientific">Cercophora samala</name>
    <dbReference type="NCBI Taxonomy" id="330535"/>
    <lineage>
        <taxon>Eukaryota</taxon>
        <taxon>Fungi</taxon>
        <taxon>Dikarya</taxon>
        <taxon>Ascomycota</taxon>
        <taxon>Pezizomycotina</taxon>
        <taxon>Sordariomycetes</taxon>
        <taxon>Sordariomycetidae</taxon>
        <taxon>Sordariales</taxon>
        <taxon>Lasiosphaeriaceae</taxon>
        <taxon>Cercophora</taxon>
    </lineage>
</organism>
<dbReference type="EMBL" id="JAULSY010000129">
    <property type="protein sequence ID" value="KAK0663471.1"/>
    <property type="molecule type" value="Genomic_DNA"/>
</dbReference>
<keyword evidence="4" id="KW-1185">Reference proteome</keyword>